<dbReference type="Proteomes" id="UP000006437">
    <property type="component" value="Unassembled WGS sequence"/>
</dbReference>
<comment type="similarity">
    <text evidence="1">Belongs to the NnrE/AIBP family.</text>
</comment>
<dbReference type="HOGENOM" id="CLU_024853_0_1_9"/>
<keyword evidence="1" id="KW-0630">Potassium</keyword>
<keyword evidence="1" id="KW-0520">NAD</keyword>
<comment type="caution">
    <text evidence="1">Lacks conserved residue(s) required for the propagation of feature annotation.</text>
</comment>
<feature type="binding site" evidence="1">
    <location>
        <begin position="56"/>
        <end position="60"/>
    </location>
    <ligand>
        <name>(6S)-NADPHX</name>
        <dbReference type="ChEBI" id="CHEBI:64076"/>
    </ligand>
</feature>
<protein>
    <recommendedName>
        <fullName evidence="1">NAD(P)H-hydrate epimerase</fullName>
        <ecNumber evidence="1">5.1.99.6</ecNumber>
    </recommendedName>
    <alternativeName>
        <fullName evidence="1">NAD(P)HX epimerase</fullName>
    </alternativeName>
</protein>
<dbReference type="PROSITE" id="PS51385">
    <property type="entry name" value="YJEF_N"/>
    <property type="match status" value="1"/>
</dbReference>
<comment type="function">
    <text evidence="1">Catalyzes the epimerization of the S- and R-forms of NAD(P)HX, a damaged form of NAD(P)H that is a result of enzymatic or heat-dependent hydration. This is a prerequisite for the S-specific NAD(P)H-hydrate dehydratase to allow the repair of both epimers of NAD(P)HX.</text>
</comment>
<dbReference type="Pfam" id="PF03853">
    <property type="entry name" value="YjeF_N"/>
    <property type="match status" value="1"/>
</dbReference>
<dbReference type="HAMAP" id="MF_01966">
    <property type="entry name" value="NADHX_epimerase"/>
    <property type="match status" value="1"/>
</dbReference>
<dbReference type="SUPFAM" id="SSF64153">
    <property type="entry name" value="YjeF N-terminal domain-like"/>
    <property type="match status" value="1"/>
</dbReference>
<feature type="binding site" evidence="1">
    <location>
        <position position="165"/>
    </location>
    <ligand>
        <name>K(+)</name>
        <dbReference type="ChEBI" id="CHEBI:29103"/>
    </ligand>
</feature>
<gene>
    <name evidence="1" type="primary">nnrE</name>
    <name evidence="3" type="ORF">HMPREF9629_01445</name>
</gene>
<dbReference type="Gene3D" id="3.40.50.10260">
    <property type="entry name" value="YjeF N-terminal domain"/>
    <property type="match status" value="1"/>
</dbReference>
<evidence type="ECO:0000313" key="3">
    <source>
        <dbReference type="EMBL" id="EHL16189.1"/>
    </source>
</evidence>
<reference evidence="3 4" key="1">
    <citation type="submission" date="2011-08" db="EMBL/GenBank/DDBJ databases">
        <title>The Genome Sequence of Eubacteriaceae bacterium ACC19a.</title>
        <authorList>
            <consortium name="The Broad Institute Genome Sequencing Platform"/>
            <person name="Earl A."/>
            <person name="Ward D."/>
            <person name="Feldgarden M."/>
            <person name="Gevers D."/>
            <person name="Sizova M."/>
            <person name="Hazen A."/>
            <person name="Epstein S."/>
            <person name="Young S.K."/>
            <person name="Zeng Q."/>
            <person name="Gargeya S."/>
            <person name="Fitzgerald M."/>
            <person name="Haas B."/>
            <person name="Abouelleil A."/>
            <person name="Alvarado L."/>
            <person name="Arachchi H.M."/>
            <person name="Berlin A."/>
            <person name="Brown A."/>
            <person name="Chapman S.B."/>
            <person name="Chen Z."/>
            <person name="Dunbar C."/>
            <person name="Freedman E."/>
            <person name="Gearin G."/>
            <person name="Gellesch M."/>
            <person name="Goldberg J."/>
            <person name="Griggs A."/>
            <person name="Gujja S."/>
            <person name="Heiman D."/>
            <person name="Howarth C."/>
            <person name="Larson L."/>
            <person name="Lui A."/>
            <person name="MacDonald P.J.P."/>
            <person name="Montmayeur A."/>
            <person name="Murphy C."/>
            <person name="Neiman D."/>
            <person name="Pearson M."/>
            <person name="Priest M."/>
            <person name="Roberts A."/>
            <person name="Saif S."/>
            <person name="Shea T."/>
            <person name="Shenoy N."/>
            <person name="Sisk P."/>
            <person name="Stolte C."/>
            <person name="Sykes S."/>
            <person name="Wortman J."/>
            <person name="Nusbaum C."/>
            <person name="Birren B."/>
        </authorList>
    </citation>
    <scope>NUCLEOTIDE SEQUENCE [LARGE SCALE GENOMIC DNA]</scope>
    <source>
        <strain evidence="3 4">ACC19a</strain>
    </source>
</reference>
<proteinExistence type="inferred from homology"/>
<comment type="cofactor">
    <cofactor evidence="1">
        <name>K(+)</name>
        <dbReference type="ChEBI" id="CHEBI:29103"/>
    </cofactor>
    <text evidence="1">Binds 1 potassium ion per subunit.</text>
</comment>
<sequence length="217" mass="24011">MDGIISSRHMKKIDAYATENLGIPSIILMENAGVGSYYLLKDEPYKSYVIVCSTGNNGGDGLVLARQLFVAGKFVYLNIVGDMDRQTDEFKTNLEIIKKIGLSYRLIKNKEVDLEILKAQIERSDAVIDAIFGIGLTRDVEGIFADTINIINEYSKYTVSLDIPSGLECDNGIVMGTCIKANRTITFYKTKNALVNESQYSGKVDVVPISIPYDLTI</sequence>
<keyword evidence="1" id="KW-0521">NADP</keyword>
<dbReference type="AlphaFoldDB" id="G9WZ44"/>
<dbReference type="GO" id="GO:0052856">
    <property type="term" value="F:NAD(P)HX epimerase activity"/>
    <property type="evidence" value="ECO:0007669"/>
    <property type="project" value="UniProtKB-UniRule"/>
</dbReference>
<comment type="catalytic activity">
    <reaction evidence="1">
        <text>(6R)-NADHX = (6S)-NADHX</text>
        <dbReference type="Rhea" id="RHEA:32215"/>
        <dbReference type="ChEBI" id="CHEBI:64074"/>
        <dbReference type="ChEBI" id="CHEBI:64075"/>
        <dbReference type="EC" id="5.1.99.6"/>
    </reaction>
</comment>
<feature type="binding site" evidence="1">
    <location>
        <begin position="133"/>
        <end position="139"/>
    </location>
    <ligand>
        <name>(6S)-NADPHX</name>
        <dbReference type="ChEBI" id="CHEBI:64076"/>
    </ligand>
</feature>
<feature type="binding site" evidence="1">
    <location>
        <position position="129"/>
    </location>
    <ligand>
        <name>K(+)</name>
        <dbReference type="ChEBI" id="CHEBI:29103"/>
    </ligand>
</feature>
<feature type="binding site" evidence="1">
    <location>
        <position position="162"/>
    </location>
    <ligand>
        <name>(6S)-NADPHX</name>
        <dbReference type="ChEBI" id="CHEBI:64076"/>
    </ligand>
</feature>
<comment type="caution">
    <text evidence="3">The sequence shown here is derived from an EMBL/GenBank/DDBJ whole genome shotgun (WGS) entry which is preliminary data.</text>
</comment>
<feature type="domain" description="YjeF N-terminal" evidence="2">
    <location>
        <begin position="10"/>
        <end position="217"/>
    </location>
</feature>
<dbReference type="EC" id="5.1.99.6" evidence="1"/>
<dbReference type="NCBIfam" id="TIGR00197">
    <property type="entry name" value="yjeF_nterm"/>
    <property type="match status" value="1"/>
</dbReference>
<name>G9WZ44_9FIRM</name>
<feature type="binding site" evidence="1">
    <location>
        <position position="57"/>
    </location>
    <ligand>
        <name>K(+)</name>
        <dbReference type="ChEBI" id="CHEBI:29103"/>
    </ligand>
</feature>
<organism evidence="3 4">
    <name type="scientific">Peptoanaerobacter stomatis</name>
    <dbReference type="NCBI Taxonomy" id="796937"/>
    <lineage>
        <taxon>Bacteria</taxon>
        <taxon>Bacillati</taxon>
        <taxon>Bacillota</taxon>
        <taxon>Clostridia</taxon>
        <taxon>Peptostreptococcales</taxon>
        <taxon>Filifactoraceae</taxon>
        <taxon>Peptoanaerobacter</taxon>
    </lineage>
</organism>
<dbReference type="EMBL" id="AFZE01000005">
    <property type="protein sequence ID" value="EHL16189.1"/>
    <property type="molecule type" value="Genomic_DNA"/>
</dbReference>
<dbReference type="InterPro" id="IPR004443">
    <property type="entry name" value="YjeF_N_dom"/>
</dbReference>
<keyword evidence="1" id="KW-0413">Isomerase</keyword>
<dbReference type="GO" id="GO:0000166">
    <property type="term" value="F:nucleotide binding"/>
    <property type="evidence" value="ECO:0007669"/>
    <property type="project" value="UniProtKB-KW"/>
</dbReference>
<evidence type="ECO:0000256" key="1">
    <source>
        <dbReference type="HAMAP-Rule" id="MF_01966"/>
    </source>
</evidence>
<dbReference type="PATRIC" id="fig|796937.3.peg.640"/>
<comment type="catalytic activity">
    <reaction evidence="1">
        <text>(6R)-NADPHX = (6S)-NADPHX</text>
        <dbReference type="Rhea" id="RHEA:32227"/>
        <dbReference type="ChEBI" id="CHEBI:64076"/>
        <dbReference type="ChEBI" id="CHEBI:64077"/>
        <dbReference type="EC" id="5.1.99.6"/>
    </reaction>
</comment>
<keyword evidence="1" id="KW-0479">Metal-binding</keyword>
<keyword evidence="1" id="KW-0547">Nucleotide-binding</keyword>
<dbReference type="InterPro" id="IPR036652">
    <property type="entry name" value="YjeF_N_dom_sf"/>
</dbReference>
<evidence type="ECO:0000313" key="4">
    <source>
        <dbReference type="Proteomes" id="UP000006437"/>
    </source>
</evidence>
<dbReference type="GO" id="GO:0046872">
    <property type="term" value="F:metal ion binding"/>
    <property type="evidence" value="ECO:0007669"/>
    <property type="project" value="UniProtKB-KW"/>
</dbReference>
<evidence type="ECO:0000259" key="2">
    <source>
        <dbReference type="PROSITE" id="PS51385"/>
    </source>
</evidence>
<accession>G9WZ44</accession>